<sequence length="53" mass="6370">MERPKRKRYLEHDRERVLSSMPKWEIEKCHSQLKVTIDSGRVFQNQPVLCGTE</sequence>
<reference evidence="1" key="1">
    <citation type="submission" date="2023-10" db="EMBL/GenBank/DDBJ databases">
        <authorList>
            <person name="Domelevo Entfellner J.-B."/>
        </authorList>
    </citation>
    <scope>NUCLEOTIDE SEQUENCE</scope>
</reference>
<evidence type="ECO:0000313" key="2">
    <source>
        <dbReference type="Proteomes" id="UP001189624"/>
    </source>
</evidence>
<protein>
    <submittedName>
        <fullName evidence="1">Uncharacterized protein</fullName>
    </submittedName>
</protein>
<dbReference type="EMBL" id="OY731404">
    <property type="protein sequence ID" value="CAJ1968039.1"/>
    <property type="molecule type" value="Genomic_DNA"/>
</dbReference>
<keyword evidence="2" id="KW-1185">Reference proteome</keyword>
<gene>
    <name evidence="1" type="ORF">AYBTSS11_LOCUS21500</name>
</gene>
<evidence type="ECO:0000313" key="1">
    <source>
        <dbReference type="EMBL" id="CAJ1968039.1"/>
    </source>
</evidence>
<proteinExistence type="predicted"/>
<dbReference type="AlphaFoldDB" id="A0AA86SVW2"/>
<organism evidence="1 2">
    <name type="scientific">Sphenostylis stenocarpa</name>
    <dbReference type="NCBI Taxonomy" id="92480"/>
    <lineage>
        <taxon>Eukaryota</taxon>
        <taxon>Viridiplantae</taxon>
        <taxon>Streptophyta</taxon>
        <taxon>Embryophyta</taxon>
        <taxon>Tracheophyta</taxon>
        <taxon>Spermatophyta</taxon>
        <taxon>Magnoliopsida</taxon>
        <taxon>eudicotyledons</taxon>
        <taxon>Gunneridae</taxon>
        <taxon>Pentapetalae</taxon>
        <taxon>rosids</taxon>
        <taxon>fabids</taxon>
        <taxon>Fabales</taxon>
        <taxon>Fabaceae</taxon>
        <taxon>Papilionoideae</taxon>
        <taxon>50 kb inversion clade</taxon>
        <taxon>NPAAA clade</taxon>
        <taxon>indigoferoid/millettioid clade</taxon>
        <taxon>Phaseoleae</taxon>
        <taxon>Sphenostylis</taxon>
    </lineage>
</organism>
<name>A0AA86SVW2_9FABA</name>
<accession>A0AA86SVW2</accession>
<dbReference type="Gramene" id="rna-AYBTSS11_LOCUS21500">
    <property type="protein sequence ID" value="CAJ1968039.1"/>
    <property type="gene ID" value="gene-AYBTSS11_LOCUS21500"/>
</dbReference>
<dbReference type="Proteomes" id="UP001189624">
    <property type="component" value="Chromosome 7"/>
</dbReference>